<organism evidence="2 3">
    <name type="scientific">Streptomyces olivaceoviridis</name>
    <name type="common">Streptomyces corchorusii</name>
    <dbReference type="NCBI Taxonomy" id="1921"/>
    <lineage>
        <taxon>Bacteria</taxon>
        <taxon>Bacillati</taxon>
        <taxon>Actinomycetota</taxon>
        <taxon>Actinomycetes</taxon>
        <taxon>Kitasatosporales</taxon>
        <taxon>Streptomycetaceae</taxon>
        <taxon>Streptomyces</taxon>
    </lineage>
</organism>
<evidence type="ECO:0000256" key="1">
    <source>
        <dbReference type="SAM" id="MobiDB-lite"/>
    </source>
</evidence>
<protein>
    <submittedName>
        <fullName evidence="2">Uncharacterized protein</fullName>
    </submittedName>
</protein>
<evidence type="ECO:0000313" key="2">
    <source>
        <dbReference type="EMBL" id="MFI2156577.1"/>
    </source>
</evidence>
<reference evidence="2 3" key="1">
    <citation type="submission" date="2024-10" db="EMBL/GenBank/DDBJ databases">
        <title>The Natural Products Discovery Center: Release of the First 8490 Sequenced Strains for Exploring Actinobacteria Biosynthetic Diversity.</title>
        <authorList>
            <person name="Kalkreuter E."/>
            <person name="Kautsar S.A."/>
            <person name="Yang D."/>
            <person name="Bader C.D."/>
            <person name="Teijaro C.N."/>
            <person name="Fluegel L."/>
            <person name="Davis C.M."/>
            <person name="Simpson J.R."/>
            <person name="Lauterbach L."/>
            <person name="Steele A.D."/>
            <person name="Gui C."/>
            <person name="Meng S."/>
            <person name="Li G."/>
            <person name="Viehrig K."/>
            <person name="Ye F."/>
            <person name="Su P."/>
            <person name="Kiefer A.F."/>
            <person name="Nichols A."/>
            <person name="Cepeda A.J."/>
            <person name="Yan W."/>
            <person name="Fan B."/>
            <person name="Jiang Y."/>
            <person name="Adhikari A."/>
            <person name="Zheng C.-J."/>
            <person name="Schuster L."/>
            <person name="Cowan T.M."/>
            <person name="Smanski M.J."/>
            <person name="Chevrette M.G."/>
            <person name="De Carvalho L.P.S."/>
            <person name="Shen B."/>
        </authorList>
    </citation>
    <scope>NUCLEOTIDE SEQUENCE [LARGE SCALE GENOMIC DNA]</scope>
    <source>
        <strain evidence="2 3">NPDC020295</strain>
    </source>
</reference>
<keyword evidence="3" id="KW-1185">Reference proteome</keyword>
<proteinExistence type="predicted"/>
<comment type="caution">
    <text evidence="2">The sequence shown here is derived from an EMBL/GenBank/DDBJ whole genome shotgun (WGS) entry which is preliminary data.</text>
</comment>
<dbReference type="Proteomes" id="UP001611397">
    <property type="component" value="Unassembled WGS sequence"/>
</dbReference>
<dbReference type="RefSeq" id="WP_159061687.1">
    <property type="nucleotide sequence ID" value="NZ_JBIRUT010000009.1"/>
</dbReference>
<dbReference type="EMBL" id="JBIRWM010000005">
    <property type="protein sequence ID" value="MFI2156577.1"/>
    <property type="molecule type" value="Genomic_DNA"/>
</dbReference>
<evidence type="ECO:0000313" key="3">
    <source>
        <dbReference type="Proteomes" id="UP001611397"/>
    </source>
</evidence>
<feature type="region of interest" description="Disordered" evidence="1">
    <location>
        <begin position="1"/>
        <end position="52"/>
    </location>
</feature>
<accession>A0ABW7V5F3</accession>
<feature type="compositionally biased region" description="Basic and acidic residues" evidence="1">
    <location>
        <begin position="29"/>
        <end position="52"/>
    </location>
</feature>
<sequence length="52" mass="5642">MTSYDRDTRPGSAPAAQAPSPRLPGPTAVRERADRQQERSRGTGADTFERAV</sequence>
<name>A0ABW7V5F3_STROI</name>
<feature type="compositionally biased region" description="Low complexity" evidence="1">
    <location>
        <begin position="10"/>
        <end position="20"/>
    </location>
</feature>
<gene>
    <name evidence="2" type="ORF">ACH49L_12905</name>
</gene>